<dbReference type="Gene3D" id="1.10.940.10">
    <property type="entry name" value="NusB-like"/>
    <property type="match status" value="1"/>
</dbReference>
<evidence type="ECO:0000256" key="6">
    <source>
        <dbReference type="ARBA" id="ARBA00022552"/>
    </source>
</evidence>
<dbReference type="Pfam" id="PF01189">
    <property type="entry name" value="Methyltr_RsmB-F"/>
    <property type="match status" value="1"/>
</dbReference>
<gene>
    <name evidence="16" type="ORF">AMD02_07465</name>
</gene>
<evidence type="ECO:0000256" key="3">
    <source>
        <dbReference type="ARBA" id="ARBA00007494"/>
    </source>
</evidence>
<dbReference type="NCBIfam" id="NF011494">
    <property type="entry name" value="PRK14902.1"/>
    <property type="match status" value="1"/>
</dbReference>
<evidence type="ECO:0000256" key="7">
    <source>
        <dbReference type="ARBA" id="ARBA00022603"/>
    </source>
</evidence>
<dbReference type="InterPro" id="IPR004573">
    <property type="entry name" value="rRNA_ssu_MeTfrase_B"/>
</dbReference>
<comment type="function">
    <text evidence="1">Specifically methylates the cytosine at position 967 (m5C967) of 16S rRNA.</text>
</comment>
<feature type="binding site" evidence="14">
    <location>
        <begin position="260"/>
        <end position="266"/>
    </location>
    <ligand>
        <name>S-adenosyl-L-methionine</name>
        <dbReference type="ChEBI" id="CHEBI:59789"/>
    </ligand>
</feature>
<dbReference type="SUPFAM" id="SSF53335">
    <property type="entry name" value="S-adenosyl-L-methionine-dependent methyltransferases"/>
    <property type="match status" value="1"/>
</dbReference>
<feature type="domain" description="SAM-dependent MTase RsmB/NOP-type" evidence="15">
    <location>
        <begin position="171"/>
        <end position="449"/>
    </location>
</feature>
<evidence type="ECO:0000256" key="12">
    <source>
        <dbReference type="ARBA" id="ARBA00031088"/>
    </source>
</evidence>
<dbReference type="FunFam" id="3.40.50.150:FF:000022">
    <property type="entry name" value="Ribosomal RNA small subunit methyltransferase B"/>
    <property type="match status" value="1"/>
</dbReference>
<evidence type="ECO:0000256" key="4">
    <source>
        <dbReference type="ARBA" id="ARBA00012140"/>
    </source>
</evidence>
<dbReference type="RefSeq" id="WP_053430931.1">
    <property type="nucleotide sequence ID" value="NZ_CP040441.1"/>
</dbReference>
<dbReference type="PROSITE" id="PS51686">
    <property type="entry name" value="SAM_MT_RSMB_NOP"/>
    <property type="match status" value="1"/>
</dbReference>
<dbReference type="InterPro" id="IPR006027">
    <property type="entry name" value="NusB_RsmB_TIM44"/>
</dbReference>
<dbReference type="PANTHER" id="PTHR22807:SF53">
    <property type="entry name" value="RIBOSOMAL RNA SMALL SUBUNIT METHYLTRANSFERASE B-RELATED"/>
    <property type="match status" value="1"/>
</dbReference>
<dbReference type="Gene3D" id="3.30.70.1170">
    <property type="entry name" value="Sun protein, domain 3"/>
    <property type="match status" value="1"/>
</dbReference>
<feature type="binding site" evidence="14">
    <location>
        <position position="311"/>
    </location>
    <ligand>
        <name>S-adenosyl-L-methionine</name>
        <dbReference type="ChEBI" id="CHEBI:59789"/>
    </ligand>
</feature>
<dbReference type="InterPro" id="IPR035926">
    <property type="entry name" value="NusB-like_sf"/>
</dbReference>
<dbReference type="Pfam" id="PF22458">
    <property type="entry name" value="RsmF-B_ferredox"/>
    <property type="match status" value="1"/>
</dbReference>
<comment type="caution">
    <text evidence="16">The sequence shown here is derived from an EMBL/GenBank/DDBJ whole genome shotgun (WGS) entry which is preliminary data.</text>
</comment>
<feature type="binding site" evidence="14">
    <location>
        <position position="330"/>
    </location>
    <ligand>
        <name>S-adenosyl-L-methionine</name>
        <dbReference type="ChEBI" id="CHEBI:59789"/>
    </ligand>
</feature>
<feature type="binding site" evidence="14">
    <location>
        <position position="284"/>
    </location>
    <ligand>
        <name>S-adenosyl-L-methionine</name>
        <dbReference type="ChEBI" id="CHEBI:59789"/>
    </ligand>
</feature>
<dbReference type="AlphaFoldDB" id="A0A0M0KJZ2"/>
<evidence type="ECO:0000256" key="9">
    <source>
        <dbReference type="ARBA" id="ARBA00022691"/>
    </source>
</evidence>
<sequence>MAAKSVREVALETLVQIEKSQAYSNLLLNQKIKQANLEPRDIGLLTELVYGTVQRQKTLDYYIASFVAKGKRKLEDWVRILLRLSVYQLVYLDKVPPHAIIHEAVNIAKKRGHKGISGLVNGVLRSMQRQGMPPFAAIEDKVKRLAVEYSYPEWLVKRWIDQYGEEETVSICEEMLLPPKVTARVNVRKRTVEEALERLEHEGVQATNGVLSDDAIVVDKGTITSTRLFQDGELTIQDESSMLVARAVAPRPGERILDACAAPGGKSTHMAERMDGEGTIVSLDMHRHKVKLIEEQAKRLGLDNIKAQTLDARKAREVFADEPFDRILVDAPCSGLGVIRRKPDIKWTKREADMKAIRNVQLDILSSVAKLVKPSGLLIYSTCTIDQLENEQVIAEFMEAHGEFSIDDTVLDRLPAAVQATCNIREGMVTILPHHFGTDGFFITCLKKGT</sequence>
<reference evidence="16" key="1">
    <citation type="submission" date="2015-08" db="EMBL/GenBank/DDBJ databases">
        <title>Complete DNA Sequence of Pseudomonas syringae pv. actinidiae, the Causal Agent of Kiwifruit Canker Disease.</title>
        <authorList>
            <person name="Rikkerink E.H.A."/>
            <person name="Fineran P.C."/>
        </authorList>
    </citation>
    <scope>NUCLEOTIDE SEQUENCE</scope>
    <source>
        <strain evidence="16">DSM 13666</strain>
    </source>
</reference>
<evidence type="ECO:0000256" key="10">
    <source>
        <dbReference type="ARBA" id="ARBA00022884"/>
    </source>
</evidence>
<dbReference type="FunFam" id="1.10.940.10:FF:000006">
    <property type="entry name" value="16S rRNA (Cytosine(967)-C(5))-methyltransferase RsmB"/>
    <property type="match status" value="1"/>
</dbReference>
<dbReference type="EMBL" id="LILD01000001">
    <property type="protein sequence ID" value="KOO38718.1"/>
    <property type="molecule type" value="Genomic_DNA"/>
</dbReference>
<evidence type="ECO:0000313" key="16">
    <source>
        <dbReference type="EMBL" id="KOO38718.1"/>
    </source>
</evidence>
<evidence type="ECO:0000256" key="8">
    <source>
        <dbReference type="ARBA" id="ARBA00022679"/>
    </source>
</evidence>
<dbReference type="InterPro" id="IPR001678">
    <property type="entry name" value="MeTrfase_RsmB-F_NOP2_dom"/>
</dbReference>
<dbReference type="InterPro" id="IPR049560">
    <property type="entry name" value="MeTrfase_RsmB-F_NOP2_cat"/>
</dbReference>
<keyword evidence="7 14" id="KW-0489">Methyltransferase</keyword>
<feature type="active site" description="Nucleophile" evidence="14">
    <location>
        <position position="383"/>
    </location>
</feature>
<evidence type="ECO:0000256" key="14">
    <source>
        <dbReference type="PROSITE-ProRule" id="PRU01023"/>
    </source>
</evidence>
<dbReference type="InterPro" id="IPR023267">
    <property type="entry name" value="RCMT"/>
</dbReference>
<keyword evidence="8 14" id="KW-0808">Transferase</keyword>
<dbReference type="FunFam" id="3.30.70.1170:FF:000003">
    <property type="entry name" value="16S rRNA (Cytosine(967)-C(5))-methyltransferase RsmB"/>
    <property type="match status" value="1"/>
</dbReference>
<evidence type="ECO:0000259" key="15">
    <source>
        <dbReference type="PROSITE" id="PS51686"/>
    </source>
</evidence>
<dbReference type="GO" id="GO:0005737">
    <property type="term" value="C:cytoplasm"/>
    <property type="evidence" value="ECO:0007669"/>
    <property type="project" value="UniProtKB-SubCell"/>
</dbReference>
<comment type="similarity">
    <text evidence="3 14">Belongs to the class I-like SAM-binding methyltransferase superfamily. RsmB/NOP family.</text>
</comment>
<organism evidence="16">
    <name type="scientific">Halalkalibacterium halodurans</name>
    <name type="common">Bacillus halodurans</name>
    <dbReference type="NCBI Taxonomy" id="86665"/>
    <lineage>
        <taxon>Bacteria</taxon>
        <taxon>Bacillati</taxon>
        <taxon>Bacillota</taxon>
        <taxon>Bacilli</taxon>
        <taxon>Bacillales</taxon>
        <taxon>Bacillaceae</taxon>
        <taxon>Halalkalibacterium (ex Joshi et al. 2022)</taxon>
    </lineage>
</organism>
<comment type="subcellular location">
    <subcellularLocation>
        <location evidence="2">Cytoplasm</location>
    </subcellularLocation>
</comment>
<dbReference type="NCBIfam" id="TIGR00563">
    <property type="entry name" value="rsmB"/>
    <property type="match status" value="1"/>
</dbReference>
<proteinExistence type="inferred from homology"/>
<keyword evidence="10 14" id="KW-0694">RNA-binding</keyword>
<dbReference type="GO" id="GO:0008649">
    <property type="term" value="F:rRNA methyltransferase activity"/>
    <property type="evidence" value="ECO:0007669"/>
    <property type="project" value="InterPro"/>
</dbReference>
<dbReference type="GO" id="GO:0006355">
    <property type="term" value="P:regulation of DNA-templated transcription"/>
    <property type="evidence" value="ECO:0007669"/>
    <property type="project" value="InterPro"/>
</dbReference>
<dbReference type="InterPro" id="IPR054728">
    <property type="entry name" value="RsmB-like_ferredoxin"/>
</dbReference>
<keyword evidence="5" id="KW-0963">Cytoplasm</keyword>
<name>A0A0M0KJZ2_ALKHA</name>
<dbReference type="GeneID" id="87598027"/>
<protein>
    <recommendedName>
        <fullName evidence="4">16S rRNA (cytosine(967)-C(5))-methyltransferase</fullName>
        <ecNumber evidence="4">2.1.1.176</ecNumber>
    </recommendedName>
    <alternativeName>
        <fullName evidence="11">16S rRNA m5C967 methyltransferase</fullName>
    </alternativeName>
    <alternativeName>
        <fullName evidence="12">rRNA (cytosine-C(5)-)-methyltransferase RsmB</fullName>
    </alternativeName>
</protein>
<keyword evidence="9 14" id="KW-0949">S-adenosyl-L-methionine</keyword>
<evidence type="ECO:0000256" key="13">
    <source>
        <dbReference type="ARBA" id="ARBA00047283"/>
    </source>
</evidence>
<evidence type="ECO:0000256" key="1">
    <source>
        <dbReference type="ARBA" id="ARBA00002724"/>
    </source>
</evidence>
<comment type="catalytic activity">
    <reaction evidence="13">
        <text>cytidine(967) in 16S rRNA + S-adenosyl-L-methionine = 5-methylcytidine(967) in 16S rRNA + S-adenosyl-L-homocysteine + H(+)</text>
        <dbReference type="Rhea" id="RHEA:42748"/>
        <dbReference type="Rhea" id="RHEA-COMP:10219"/>
        <dbReference type="Rhea" id="RHEA-COMP:10220"/>
        <dbReference type="ChEBI" id="CHEBI:15378"/>
        <dbReference type="ChEBI" id="CHEBI:57856"/>
        <dbReference type="ChEBI" id="CHEBI:59789"/>
        <dbReference type="ChEBI" id="CHEBI:74483"/>
        <dbReference type="ChEBI" id="CHEBI:82748"/>
        <dbReference type="EC" id="2.1.1.176"/>
    </reaction>
</comment>
<evidence type="ECO:0000256" key="2">
    <source>
        <dbReference type="ARBA" id="ARBA00004496"/>
    </source>
</evidence>
<dbReference type="InterPro" id="IPR018314">
    <property type="entry name" value="RsmB/NOL1/NOP2-like_CS"/>
</dbReference>
<dbReference type="PRINTS" id="PR02008">
    <property type="entry name" value="RCMTFAMILY"/>
</dbReference>
<dbReference type="PANTHER" id="PTHR22807">
    <property type="entry name" value="NOP2 YEAST -RELATED NOL1/NOP2/FMU SUN DOMAIN-CONTAINING"/>
    <property type="match status" value="1"/>
</dbReference>
<dbReference type="GO" id="GO:0003723">
    <property type="term" value="F:RNA binding"/>
    <property type="evidence" value="ECO:0007669"/>
    <property type="project" value="UniProtKB-UniRule"/>
</dbReference>
<dbReference type="EC" id="2.1.1.176" evidence="4"/>
<dbReference type="PATRIC" id="fig|136160.3.peg.1816"/>
<dbReference type="PROSITE" id="PS01153">
    <property type="entry name" value="NOL1_NOP2_SUN"/>
    <property type="match status" value="1"/>
</dbReference>
<dbReference type="InterPro" id="IPR029063">
    <property type="entry name" value="SAM-dependent_MTases_sf"/>
</dbReference>
<keyword evidence="6" id="KW-0698">rRNA processing</keyword>
<accession>A0A0M0KJZ2</accession>
<dbReference type="Gene3D" id="3.40.50.150">
    <property type="entry name" value="Vaccinia Virus protein VP39"/>
    <property type="match status" value="1"/>
</dbReference>
<dbReference type="SUPFAM" id="SSF48013">
    <property type="entry name" value="NusB-like"/>
    <property type="match status" value="1"/>
</dbReference>
<evidence type="ECO:0000256" key="11">
    <source>
        <dbReference type="ARBA" id="ARBA00030399"/>
    </source>
</evidence>
<dbReference type="Pfam" id="PF01029">
    <property type="entry name" value="NusB"/>
    <property type="match status" value="1"/>
</dbReference>
<evidence type="ECO:0000256" key="5">
    <source>
        <dbReference type="ARBA" id="ARBA00022490"/>
    </source>
</evidence>
<dbReference type="CDD" id="cd02440">
    <property type="entry name" value="AdoMet_MTases"/>
    <property type="match status" value="1"/>
</dbReference>